<dbReference type="SMART" id="SM00256">
    <property type="entry name" value="FBOX"/>
    <property type="match status" value="1"/>
</dbReference>
<dbReference type="Gene3D" id="1.20.1280.50">
    <property type="match status" value="1"/>
</dbReference>
<keyword evidence="3" id="KW-1185">Reference proteome</keyword>
<evidence type="ECO:0000313" key="3">
    <source>
        <dbReference type="Proteomes" id="UP000053958"/>
    </source>
</evidence>
<dbReference type="InterPro" id="IPR001810">
    <property type="entry name" value="F-box_dom"/>
</dbReference>
<feature type="domain" description="F-box" evidence="1">
    <location>
        <begin position="1"/>
        <end position="45"/>
    </location>
</feature>
<evidence type="ECO:0000313" key="2">
    <source>
        <dbReference type="EMBL" id="KKA19029.1"/>
    </source>
</evidence>
<dbReference type="RefSeq" id="XP_013325641.1">
    <property type="nucleotide sequence ID" value="XM_013470187.1"/>
</dbReference>
<dbReference type="Pfam" id="PF12937">
    <property type="entry name" value="F-box-like"/>
    <property type="match status" value="1"/>
</dbReference>
<dbReference type="AlphaFoldDB" id="A0A0F4YLB8"/>
<dbReference type="SUPFAM" id="SSF81383">
    <property type="entry name" value="F-box domain"/>
    <property type="match status" value="1"/>
</dbReference>
<organism evidence="2 3">
    <name type="scientific">Rasamsonia emersonii (strain ATCC 16479 / CBS 393.64 / IMI 116815)</name>
    <dbReference type="NCBI Taxonomy" id="1408163"/>
    <lineage>
        <taxon>Eukaryota</taxon>
        <taxon>Fungi</taxon>
        <taxon>Dikarya</taxon>
        <taxon>Ascomycota</taxon>
        <taxon>Pezizomycotina</taxon>
        <taxon>Eurotiomycetes</taxon>
        <taxon>Eurotiomycetidae</taxon>
        <taxon>Eurotiales</taxon>
        <taxon>Trichocomaceae</taxon>
        <taxon>Rasamsonia</taxon>
    </lineage>
</organism>
<comment type="caution">
    <text evidence="2">The sequence shown here is derived from an EMBL/GenBank/DDBJ whole genome shotgun (WGS) entry which is preliminary data.</text>
</comment>
<name>A0A0F4YLB8_RASE3</name>
<dbReference type="InterPro" id="IPR036047">
    <property type="entry name" value="F-box-like_dom_sf"/>
</dbReference>
<dbReference type="OrthoDB" id="5126814at2759"/>
<protein>
    <recommendedName>
        <fullName evidence="1">F-box domain-containing protein</fullName>
    </recommendedName>
</protein>
<reference evidence="2 3" key="1">
    <citation type="submission" date="2015-04" db="EMBL/GenBank/DDBJ databases">
        <authorList>
            <person name="Heijne W.H."/>
            <person name="Fedorova N.D."/>
            <person name="Nierman W.C."/>
            <person name="Vollebregt A.W."/>
            <person name="Zhao Z."/>
            <person name="Wu L."/>
            <person name="Kumar M."/>
            <person name="Stam H."/>
            <person name="van den Berg M.A."/>
            <person name="Pel H.J."/>
        </authorList>
    </citation>
    <scope>NUCLEOTIDE SEQUENCE [LARGE SCALE GENOMIC DNA]</scope>
    <source>
        <strain evidence="2 3">CBS 393.64</strain>
    </source>
</reference>
<dbReference type="EMBL" id="LASV01000392">
    <property type="protein sequence ID" value="KKA19029.1"/>
    <property type="molecule type" value="Genomic_DNA"/>
</dbReference>
<sequence>MAATLPPELIQSILLSTDPDTFYTARQTCRSWRSAASSAYMLREALKRTPTALPGPSLNIISDKEWNDLFMHVAHLNLIGKRDRVAKKMLRRKRPSNWSYSTVSGVSSDGTRLVSLSGPRASIYNVSKTRDMELDCSQCLYSLWTLTNRAMVDNTTRGMTMGQHGANKYRIAVSTHGALVAIALCRTIQIYDLSSMDTSPVEHTLEENEPLTSVEFVENDSLLRVCTVKNPNNPNSETRVRYLGQPLPSWGSLSPARLETGTGTNLEYWKENIHIVYLDSAALDRSFRDDNKTHFQEMRLLPRSSSNVPGRFFAAAIQNTDEDRYCIGFVPDSDRTQVRIWRQLPSRRDRQSDRWSHHFRGCSTSSSDDDGNEEVVVVEQNRQMARERWAAINMPALTSKHYHLAVSNDGRLLVVYERDAGHSSAQSRRGALYVFSLGCCKPNNPHFSMPWESRAEDANPNPHTESVVDNDNDAVSPLQIQPWSFLLDIVDEDIDVLRVEHVERGSRTGTTYKYKITAENVHSITEWEL</sequence>
<dbReference type="CDD" id="cd09917">
    <property type="entry name" value="F-box_SF"/>
    <property type="match status" value="1"/>
</dbReference>
<gene>
    <name evidence="2" type="ORF">T310_7023</name>
</gene>
<proteinExistence type="predicted"/>
<dbReference type="GeneID" id="25319299"/>
<evidence type="ECO:0000259" key="1">
    <source>
        <dbReference type="PROSITE" id="PS50181"/>
    </source>
</evidence>
<dbReference type="Proteomes" id="UP000053958">
    <property type="component" value="Unassembled WGS sequence"/>
</dbReference>
<accession>A0A0F4YLB8</accession>
<dbReference type="SUPFAM" id="SSF82171">
    <property type="entry name" value="DPP6 N-terminal domain-like"/>
    <property type="match status" value="1"/>
</dbReference>
<dbReference type="PROSITE" id="PS50181">
    <property type="entry name" value="FBOX"/>
    <property type="match status" value="1"/>
</dbReference>